<dbReference type="InterPro" id="IPR016181">
    <property type="entry name" value="Acyl_CoA_acyltransferase"/>
</dbReference>
<sequence>MENPIGQADQIVQLFKDTFTASEGEEEGALIGDLAHDLLSKTPRDDIRVFTSQDGDVLRACAIFTRLRFERDKRKAFLLSPMAVASDCQGKGIGQRLLSHALRALQDEGADIAITYGDPGFYGRVGFVPVTTETVPAPLPLSMPQGWIAQSLTDAPLTPLAGPSVCVPALNRSEIW</sequence>
<dbReference type="CDD" id="cd04301">
    <property type="entry name" value="NAT_SF"/>
    <property type="match status" value="1"/>
</dbReference>
<dbReference type="Pfam" id="PF13508">
    <property type="entry name" value="Acetyltransf_7"/>
    <property type="match status" value="1"/>
</dbReference>
<dbReference type="SUPFAM" id="SSF55729">
    <property type="entry name" value="Acyl-CoA N-acyltransferases (Nat)"/>
    <property type="match status" value="1"/>
</dbReference>
<keyword evidence="2" id="KW-0808">Transferase</keyword>
<accession>A0A1X4NRE5</accession>
<reference evidence="2 3" key="1">
    <citation type="submission" date="2014-03" db="EMBL/GenBank/DDBJ databases">
        <title>The draft genome sequence of Marivita geojedonensis KCTC 23882.</title>
        <authorList>
            <person name="Lai Q."/>
            <person name="Shao Z."/>
        </authorList>
    </citation>
    <scope>NUCLEOTIDE SEQUENCE [LARGE SCALE GENOMIC DNA]</scope>
    <source>
        <strain evidence="2 3">DPG-138</strain>
    </source>
</reference>
<dbReference type="PROSITE" id="PS51186">
    <property type="entry name" value="GNAT"/>
    <property type="match status" value="1"/>
</dbReference>
<dbReference type="Proteomes" id="UP000193926">
    <property type="component" value="Unassembled WGS sequence"/>
</dbReference>
<name>A0A1X4NRE5_9RHOB</name>
<dbReference type="GO" id="GO:0016747">
    <property type="term" value="F:acyltransferase activity, transferring groups other than amino-acyl groups"/>
    <property type="evidence" value="ECO:0007669"/>
    <property type="project" value="InterPro"/>
</dbReference>
<evidence type="ECO:0000313" key="3">
    <source>
        <dbReference type="Proteomes" id="UP000193926"/>
    </source>
</evidence>
<feature type="domain" description="N-acetyltransferase" evidence="1">
    <location>
        <begin position="1"/>
        <end position="146"/>
    </location>
</feature>
<dbReference type="Gene3D" id="3.40.630.30">
    <property type="match status" value="1"/>
</dbReference>
<dbReference type="InterPro" id="IPR000182">
    <property type="entry name" value="GNAT_dom"/>
</dbReference>
<comment type="caution">
    <text evidence="2">The sequence shown here is derived from an EMBL/GenBank/DDBJ whole genome shotgun (WGS) entry which is preliminary data.</text>
</comment>
<keyword evidence="3" id="KW-1185">Reference proteome</keyword>
<gene>
    <name evidence="2" type="ORF">MGEO_00515</name>
</gene>
<proteinExistence type="predicted"/>
<evidence type="ECO:0000313" key="2">
    <source>
        <dbReference type="EMBL" id="OSQ53533.1"/>
    </source>
</evidence>
<dbReference type="EMBL" id="JFKC01000001">
    <property type="protein sequence ID" value="OSQ53533.1"/>
    <property type="molecule type" value="Genomic_DNA"/>
</dbReference>
<evidence type="ECO:0000259" key="1">
    <source>
        <dbReference type="PROSITE" id="PS51186"/>
    </source>
</evidence>
<protein>
    <submittedName>
        <fullName evidence="2">Acetyltransferase</fullName>
    </submittedName>
</protein>
<dbReference type="AlphaFoldDB" id="A0A1X4NRE5"/>
<organism evidence="2 3">
    <name type="scientific">Marivita geojedonensis</name>
    <dbReference type="NCBI Taxonomy" id="1123756"/>
    <lineage>
        <taxon>Bacteria</taxon>
        <taxon>Pseudomonadati</taxon>
        <taxon>Pseudomonadota</taxon>
        <taxon>Alphaproteobacteria</taxon>
        <taxon>Rhodobacterales</taxon>
        <taxon>Roseobacteraceae</taxon>
        <taxon>Marivita</taxon>
    </lineage>
</organism>
<dbReference type="STRING" id="1123756.MGEO_00515"/>